<dbReference type="AlphaFoldDB" id="A0A2G9YQC5"/>
<name>A0A2G9YQC5_9BACT</name>
<evidence type="ECO:0000313" key="2">
    <source>
        <dbReference type="Proteomes" id="UP000231567"/>
    </source>
</evidence>
<gene>
    <name evidence="1" type="ORF">COX39_02985</name>
</gene>
<protein>
    <recommendedName>
        <fullName evidence="3">Bacterial Ig-like domain-containing protein</fullName>
    </recommendedName>
</protein>
<evidence type="ECO:0008006" key="3">
    <source>
        <dbReference type="Google" id="ProtNLM"/>
    </source>
</evidence>
<dbReference type="Proteomes" id="UP000231567">
    <property type="component" value="Unassembled WGS sequence"/>
</dbReference>
<sequence>MLISESSNFSGASWQTYSSSPTFTLSDGEGEKTLYLKLRDQAEFETETFSQKITYDVSPPSAVTISNLPSSWANSNPTLTFAATDVGSGIDRYEININDGGWNTVSATYTPNLPSGTHTLQVKAYDKSGKVSSASSDKLYLDLEPPTFKLSQPSLDKANKTTTDTGSIVLAGKAQDQKTLSGLKELYFTVNNSQTKWKVNLDKAGYFHYTIINLRKGESTIHFKLADKAGNLTSFDFKVENTGFG</sequence>
<evidence type="ECO:0000313" key="1">
    <source>
        <dbReference type="EMBL" id="PIP21425.1"/>
    </source>
</evidence>
<accession>A0A2G9YQC5</accession>
<reference evidence="1 2" key="1">
    <citation type="submission" date="2017-09" db="EMBL/GenBank/DDBJ databases">
        <title>Depth-based differentiation of microbial function through sediment-hosted aquifers and enrichment of novel symbionts in the deep terrestrial subsurface.</title>
        <authorList>
            <person name="Probst A.J."/>
            <person name="Ladd B."/>
            <person name="Jarett J.K."/>
            <person name="Geller-Mcgrath D.E."/>
            <person name="Sieber C.M."/>
            <person name="Emerson J.B."/>
            <person name="Anantharaman K."/>
            <person name="Thomas B.C."/>
            <person name="Malmstrom R."/>
            <person name="Stieglmeier M."/>
            <person name="Klingl A."/>
            <person name="Woyke T."/>
            <person name="Ryan C.M."/>
            <person name="Banfield J.F."/>
        </authorList>
    </citation>
    <scope>NUCLEOTIDE SEQUENCE [LARGE SCALE GENOMIC DNA]</scope>
    <source>
        <strain evidence="1">CG23_combo_of_CG06-09_8_20_14_all_40_13</strain>
    </source>
</reference>
<organism evidence="1 2">
    <name type="scientific">Candidatus Nealsonbacteria bacterium CG23_combo_of_CG06-09_8_20_14_all_40_13</name>
    <dbReference type="NCBI Taxonomy" id="1974724"/>
    <lineage>
        <taxon>Bacteria</taxon>
        <taxon>Candidatus Nealsoniibacteriota</taxon>
    </lineage>
</organism>
<feature type="non-terminal residue" evidence="1">
    <location>
        <position position="245"/>
    </location>
</feature>
<dbReference type="InterPro" id="IPR013783">
    <property type="entry name" value="Ig-like_fold"/>
</dbReference>
<proteinExistence type="predicted"/>
<comment type="caution">
    <text evidence="1">The sequence shown here is derived from an EMBL/GenBank/DDBJ whole genome shotgun (WGS) entry which is preliminary data.</text>
</comment>
<dbReference type="Gene3D" id="2.60.40.10">
    <property type="entry name" value="Immunoglobulins"/>
    <property type="match status" value="2"/>
</dbReference>
<dbReference type="EMBL" id="PCRM01000040">
    <property type="protein sequence ID" value="PIP21425.1"/>
    <property type="molecule type" value="Genomic_DNA"/>
</dbReference>